<keyword evidence="2" id="KW-1185">Reference proteome</keyword>
<name>A0A2T3Z214_TRIA4</name>
<dbReference type="Proteomes" id="UP000240493">
    <property type="component" value="Unassembled WGS sequence"/>
</dbReference>
<accession>A0A2T3Z214</accession>
<dbReference type="AlphaFoldDB" id="A0A2T3Z214"/>
<dbReference type="EMBL" id="KZ679265">
    <property type="protein sequence ID" value="PTB38843.1"/>
    <property type="molecule type" value="Genomic_DNA"/>
</dbReference>
<reference evidence="1 2" key="1">
    <citation type="submission" date="2016-07" db="EMBL/GenBank/DDBJ databases">
        <title>Multiple horizontal gene transfer events from other fungi enriched the ability of initially mycotrophic Trichoderma (Ascomycota) to feed on dead plant biomass.</title>
        <authorList>
            <consortium name="DOE Joint Genome Institute"/>
            <person name="Aerts A."/>
            <person name="Atanasova L."/>
            <person name="Chenthamara K."/>
            <person name="Zhang J."/>
            <person name="Grujic M."/>
            <person name="Henrissat B."/>
            <person name="Kuo A."/>
            <person name="Salamov A."/>
            <person name="Lipzen A."/>
            <person name="Labutti K."/>
            <person name="Barry K."/>
            <person name="Miao Y."/>
            <person name="Rahimi M.J."/>
            <person name="Shen Q."/>
            <person name="Grigoriev I.V."/>
            <person name="Kubicek C.P."/>
            <person name="Druzhinina I.S."/>
        </authorList>
    </citation>
    <scope>NUCLEOTIDE SEQUENCE [LARGE SCALE GENOMIC DNA]</scope>
    <source>
        <strain evidence="1 2">CBS 433.97</strain>
    </source>
</reference>
<organism evidence="1 2">
    <name type="scientific">Trichoderma asperellum (strain ATCC 204424 / CBS 433.97 / NBRC 101777)</name>
    <dbReference type="NCBI Taxonomy" id="1042311"/>
    <lineage>
        <taxon>Eukaryota</taxon>
        <taxon>Fungi</taxon>
        <taxon>Dikarya</taxon>
        <taxon>Ascomycota</taxon>
        <taxon>Pezizomycotina</taxon>
        <taxon>Sordariomycetes</taxon>
        <taxon>Hypocreomycetidae</taxon>
        <taxon>Hypocreales</taxon>
        <taxon>Hypocreaceae</taxon>
        <taxon>Trichoderma</taxon>
    </lineage>
</organism>
<protein>
    <submittedName>
        <fullName evidence="1">Uncharacterized protein</fullName>
    </submittedName>
</protein>
<gene>
    <name evidence="1" type="ORF">M441DRAFT_239861</name>
</gene>
<evidence type="ECO:0000313" key="1">
    <source>
        <dbReference type="EMBL" id="PTB38843.1"/>
    </source>
</evidence>
<sequence>MPGDEDVTCRGSLFAHAFFRGTPGSLLRPNVSRPLWVSMSDDGQTSLRWAAPEYYPLLPSSCRSKLETLVGLGGLGLAAWWLHCLAPRSPLTAYCIARAHADGLTAAPSLAYPILHGATLEGGACGGGRADGSAGLTERLSLAQPFCLQYSSEIFLSPLKPLN</sequence>
<proteinExistence type="predicted"/>
<evidence type="ECO:0000313" key="2">
    <source>
        <dbReference type="Proteomes" id="UP000240493"/>
    </source>
</evidence>